<name>A0A8H4V8G4_9HYPO</name>
<sequence>MIEFCCVWEDARSSRCVQCNSRGDLCEPVPGMMSGDMTDLCAIRGKIVELWNQSAPFIQGTLDDFVSQVQTTDETREFAAANPGDMDGLIRRFERNFKLESLGNAHKPPV</sequence>
<evidence type="ECO:0000313" key="1">
    <source>
        <dbReference type="EMBL" id="KAF4511520.1"/>
    </source>
</evidence>
<evidence type="ECO:0000313" key="2">
    <source>
        <dbReference type="Proteomes" id="UP000557566"/>
    </source>
</evidence>
<reference evidence="1 2" key="1">
    <citation type="journal article" date="2020" name="Genome Biol. Evol.">
        <title>A new high-quality draft genome assembly of the Chinese cordyceps Ophiocordyceps sinensis.</title>
        <authorList>
            <person name="Shu R."/>
            <person name="Zhang J."/>
            <person name="Meng Q."/>
            <person name="Zhang H."/>
            <person name="Zhou G."/>
            <person name="Li M."/>
            <person name="Wu P."/>
            <person name="Zhao Y."/>
            <person name="Chen C."/>
            <person name="Qin Q."/>
        </authorList>
    </citation>
    <scope>NUCLEOTIDE SEQUENCE [LARGE SCALE GENOMIC DNA]</scope>
    <source>
        <strain evidence="1 2">IOZ07</strain>
    </source>
</reference>
<dbReference type="AlphaFoldDB" id="A0A8H4V8G4"/>
<comment type="caution">
    <text evidence="1">The sequence shown here is derived from an EMBL/GenBank/DDBJ whole genome shotgun (WGS) entry which is preliminary data.</text>
</comment>
<dbReference type="Proteomes" id="UP000557566">
    <property type="component" value="Unassembled WGS sequence"/>
</dbReference>
<proteinExistence type="predicted"/>
<protein>
    <submittedName>
        <fullName evidence="1">Uncharacterized protein</fullName>
    </submittedName>
</protein>
<organism evidence="1 2">
    <name type="scientific">Ophiocordyceps sinensis</name>
    <dbReference type="NCBI Taxonomy" id="72228"/>
    <lineage>
        <taxon>Eukaryota</taxon>
        <taxon>Fungi</taxon>
        <taxon>Dikarya</taxon>
        <taxon>Ascomycota</taxon>
        <taxon>Pezizomycotina</taxon>
        <taxon>Sordariomycetes</taxon>
        <taxon>Hypocreomycetidae</taxon>
        <taxon>Hypocreales</taxon>
        <taxon>Ophiocordycipitaceae</taxon>
        <taxon>Ophiocordyceps</taxon>
    </lineage>
</organism>
<accession>A0A8H4V8G4</accession>
<dbReference type="EMBL" id="JAAVMX010000003">
    <property type="protein sequence ID" value="KAF4511520.1"/>
    <property type="molecule type" value="Genomic_DNA"/>
</dbReference>
<keyword evidence="2" id="KW-1185">Reference proteome</keyword>
<gene>
    <name evidence="1" type="ORF">G6O67_003307</name>
</gene>